<proteinExistence type="evidence at transcript level"/>
<evidence type="ECO:0000256" key="1">
    <source>
        <dbReference type="ARBA" id="ARBA00004141"/>
    </source>
</evidence>
<comment type="subcellular location">
    <subcellularLocation>
        <location evidence="1">Membrane</location>
        <topology evidence="1">Multi-pass membrane protein</topology>
    </subcellularLocation>
</comment>
<dbReference type="EMBL" id="GEFM01005562">
    <property type="protein sequence ID" value="JAP70234.1"/>
    <property type="molecule type" value="mRNA"/>
</dbReference>
<feature type="transmembrane region" description="Helical" evidence="8">
    <location>
        <begin position="148"/>
        <end position="166"/>
    </location>
</feature>
<reference evidence="9" key="1">
    <citation type="submission" date="2016-02" db="EMBL/GenBank/DDBJ databases">
        <title>RNAseq analyses of the midgut from blood- or serum-fed Ixodes ricinus ticks.</title>
        <authorList>
            <person name="Perner J."/>
            <person name="Provaznik J."/>
            <person name="Schrenkova J."/>
            <person name="Urbanova V."/>
            <person name="Ribeiro J.M."/>
            <person name="Kopacek P."/>
        </authorList>
    </citation>
    <scope>NUCLEOTIDE SEQUENCE</scope>
    <source>
        <tissue evidence="9">Gut</tissue>
    </source>
</reference>
<dbReference type="GO" id="GO:0015165">
    <property type="term" value="F:pyrimidine nucleotide-sugar transmembrane transporter activity"/>
    <property type="evidence" value="ECO:0007669"/>
    <property type="project" value="InterPro"/>
</dbReference>
<evidence type="ECO:0000256" key="7">
    <source>
        <dbReference type="SAM" id="MobiDB-lite"/>
    </source>
</evidence>
<name>A0A131XSG8_IXORI</name>
<keyword evidence="3" id="KW-0762">Sugar transport</keyword>
<dbReference type="Pfam" id="PF04142">
    <property type="entry name" value="Nuc_sug_transp"/>
    <property type="match status" value="1"/>
</dbReference>
<dbReference type="InterPro" id="IPR007271">
    <property type="entry name" value="Nuc_sug_transpt"/>
</dbReference>
<organism evidence="9">
    <name type="scientific">Ixodes ricinus</name>
    <name type="common">Common tick</name>
    <name type="synonym">Acarus ricinus</name>
    <dbReference type="NCBI Taxonomy" id="34613"/>
    <lineage>
        <taxon>Eukaryota</taxon>
        <taxon>Metazoa</taxon>
        <taxon>Ecdysozoa</taxon>
        <taxon>Arthropoda</taxon>
        <taxon>Chelicerata</taxon>
        <taxon>Arachnida</taxon>
        <taxon>Acari</taxon>
        <taxon>Parasitiformes</taxon>
        <taxon>Ixodida</taxon>
        <taxon>Ixodoidea</taxon>
        <taxon>Ixodidae</taxon>
        <taxon>Ixodinae</taxon>
        <taxon>Ixodes</taxon>
    </lineage>
</organism>
<feature type="transmembrane region" description="Helical" evidence="8">
    <location>
        <begin position="89"/>
        <end position="111"/>
    </location>
</feature>
<sequence>MEPNKRFWGELFPTKLSAAIFVAYIGFFINHGILVTASKDKNNKYDYNITTVVMLTECLKLVVTTLIFLKDHSFSTLINEVIKNRKVLLLYFVPALLYCFYNNLAFINLAAFDPTTYNLLLQFRVVITGLLFQVLFKKTLSRRQWLSLLLLTGGCVVKQLGLPSGATSSGLVGSLLDTLFSVHMLLLLAQVFCSCFAGVYNEFLLKDTGVDIHIMVHNVFMYLDSIVCNLVVLLLRGEAAGALSSASIGALLRPKVMAIVVNSAICGIVTSVFLKSLNSILKTFASALDLSFTAVLCWLIFDIPIDVYTVAAIVVVSVATWFYSQQPVVNKPKPTARHREGSDDEGGDVTRSLINGKKTELIAV</sequence>
<evidence type="ECO:0000256" key="5">
    <source>
        <dbReference type="ARBA" id="ARBA00022989"/>
    </source>
</evidence>
<evidence type="ECO:0000256" key="6">
    <source>
        <dbReference type="ARBA" id="ARBA00023136"/>
    </source>
</evidence>
<feature type="transmembrane region" description="Helical" evidence="8">
    <location>
        <begin position="117"/>
        <end position="136"/>
    </location>
</feature>
<feature type="transmembrane region" description="Helical" evidence="8">
    <location>
        <begin position="49"/>
        <end position="69"/>
    </location>
</feature>
<dbReference type="AlphaFoldDB" id="A0A131XSG8"/>
<dbReference type="GO" id="GO:0000139">
    <property type="term" value="C:Golgi membrane"/>
    <property type="evidence" value="ECO:0007669"/>
    <property type="project" value="InterPro"/>
</dbReference>
<dbReference type="PANTHER" id="PTHR10231">
    <property type="entry name" value="NUCLEOTIDE-SUGAR TRANSMEMBRANE TRANSPORTER"/>
    <property type="match status" value="1"/>
</dbReference>
<keyword evidence="4 8" id="KW-0812">Transmembrane</keyword>
<comment type="similarity">
    <text evidence="2">Belongs to the nucleotide-sugar transporter family. SLC35A subfamily.</text>
</comment>
<keyword evidence="6 8" id="KW-0472">Membrane</keyword>
<keyword evidence="3" id="KW-0813">Transport</keyword>
<evidence type="ECO:0000256" key="8">
    <source>
        <dbReference type="SAM" id="Phobius"/>
    </source>
</evidence>
<dbReference type="PIRSF" id="PIRSF005799">
    <property type="entry name" value="UDP-gal_transpt"/>
    <property type="match status" value="1"/>
</dbReference>
<feature type="transmembrane region" description="Helical" evidence="8">
    <location>
        <begin position="178"/>
        <end position="200"/>
    </location>
</feature>
<protein>
    <submittedName>
        <fullName evidence="9">Putative udp-galactose transporter</fullName>
    </submittedName>
</protein>
<feature type="transmembrane region" description="Helical" evidence="8">
    <location>
        <begin position="212"/>
        <end position="236"/>
    </location>
</feature>
<evidence type="ECO:0000256" key="3">
    <source>
        <dbReference type="ARBA" id="ARBA00022597"/>
    </source>
</evidence>
<feature type="transmembrane region" description="Helical" evidence="8">
    <location>
        <begin position="12"/>
        <end position="29"/>
    </location>
</feature>
<evidence type="ECO:0000256" key="2">
    <source>
        <dbReference type="ARBA" id="ARBA00009976"/>
    </source>
</evidence>
<dbReference type="SUPFAM" id="SSF103481">
    <property type="entry name" value="Multidrug resistance efflux transporter EmrE"/>
    <property type="match status" value="1"/>
</dbReference>
<evidence type="ECO:0000256" key="4">
    <source>
        <dbReference type="ARBA" id="ARBA00022692"/>
    </source>
</evidence>
<feature type="transmembrane region" description="Helical" evidence="8">
    <location>
        <begin position="256"/>
        <end position="274"/>
    </location>
</feature>
<feature type="region of interest" description="Disordered" evidence="7">
    <location>
        <begin position="330"/>
        <end position="351"/>
    </location>
</feature>
<evidence type="ECO:0000313" key="9">
    <source>
        <dbReference type="EMBL" id="JAP70234.1"/>
    </source>
</evidence>
<accession>A0A131XSG8</accession>
<dbReference type="InterPro" id="IPR037185">
    <property type="entry name" value="EmrE-like"/>
</dbReference>
<keyword evidence="5 8" id="KW-1133">Transmembrane helix</keyword>